<evidence type="ECO:0000313" key="2">
    <source>
        <dbReference type="Proteomes" id="UP000026961"/>
    </source>
</evidence>
<evidence type="ECO:0000313" key="1">
    <source>
        <dbReference type="EnsemblPlants" id="OGLUM02G09120.1"/>
    </source>
</evidence>
<sequence length="115" mass="12260">SACRPVAGDAAAVAAAAVKATGERDNHLSDSPINTHLSLLLLRKLFTRPSTTVSNSGDDLSLQFVHVVLVARLTPARSPPYSSSTTSRLPPGFSHDLGTWSPQLDRHLSSWYVPA</sequence>
<name>A0A0D9YPE0_9ORYZ</name>
<protein>
    <submittedName>
        <fullName evidence="1">Uncharacterized protein</fullName>
    </submittedName>
</protein>
<accession>A0A0D9YPE0</accession>
<dbReference type="Gramene" id="OGLUM02G09120.1">
    <property type="protein sequence ID" value="OGLUM02G09120.1"/>
    <property type="gene ID" value="OGLUM02G09120"/>
</dbReference>
<reference evidence="1" key="1">
    <citation type="submission" date="2015-04" db="UniProtKB">
        <authorList>
            <consortium name="EnsemblPlants"/>
        </authorList>
    </citation>
    <scope>IDENTIFICATION</scope>
</reference>
<dbReference type="HOGENOM" id="CLU_2115157_0_0_1"/>
<keyword evidence="2" id="KW-1185">Reference proteome</keyword>
<proteinExistence type="predicted"/>
<dbReference type="Proteomes" id="UP000026961">
    <property type="component" value="Chromosome 2"/>
</dbReference>
<reference evidence="1" key="2">
    <citation type="submission" date="2018-05" db="EMBL/GenBank/DDBJ databases">
        <title>OgluRS3 (Oryza glumaepatula Reference Sequence Version 3).</title>
        <authorList>
            <person name="Zhang J."/>
            <person name="Kudrna D."/>
            <person name="Lee S."/>
            <person name="Talag J."/>
            <person name="Welchert J."/>
            <person name="Wing R.A."/>
        </authorList>
    </citation>
    <scope>NUCLEOTIDE SEQUENCE [LARGE SCALE GENOMIC DNA]</scope>
</reference>
<dbReference type="AlphaFoldDB" id="A0A0D9YPE0"/>
<dbReference type="EnsemblPlants" id="OGLUM02G09120.1">
    <property type="protein sequence ID" value="OGLUM02G09120.1"/>
    <property type="gene ID" value="OGLUM02G09120"/>
</dbReference>
<organism evidence="1">
    <name type="scientific">Oryza glumipatula</name>
    <dbReference type="NCBI Taxonomy" id="40148"/>
    <lineage>
        <taxon>Eukaryota</taxon>
        <taxon>Viridiplantae</taxon>
        <taxon>Streptophyta</taxon>
        <taxon>Embryophyta</taxon>
        <taxon>Tracheophyta</taxon>
        <taxon>Spermatophyta</taxon>
        <taxon>Magnoliopsida</taxon>
        <taxon>Liliopsida</taxon>
        <taxon>Poales</taxon>
        <taxon>Poaceae</taxon>
        <taxon>BOP clade</taxon>
        <taxon>Oryzoideae</taxon>
        <taxon>Oryzeae</taxon>
        <taxon>Oryzinae</taxon>
        <taxon>Oryza</taxon>
    </lineage>
</organism>